<dbReference type="InterPro" id="IPR020084">
    <property type="entry name" value="NUDIX_hydrolase_CS"/>
</dbReference>
<dbReference type="Pfam" id="PF09297">
    <property type="entry name" value="Zn_ribbon_NUD"/>
    <property type="match status" value="1"/>
</dbReference>
<protein>
    <recommendedName>
        <fullName evidence="8">NAD-capped RNA hydrolase NudC</fullName>
        <shortName evidence="8">DeNADding enzyme NudC</shortName>
        <ecNumber evidence="8">3.6.1.-</ecNumber>
    </recommendedName>
    <alternativeName>
        <fullName evidence="8">NADH pyrophosphatase</fullName>
        <ecNumber evidence="8">3.6.1.22</ecNumber>
    </alternativeName>
</protein>
<comment type="cofactor">
    <cofactor evidence="8">
        <name>Mg(2+)</name>
        <dbReference type="ChEBI" id="CHEBI:18420"/>
    </cofactor>
    <cofactor evidence="8">
        <name>Mn(2+)</name>
        <dbReference type="ChEBI" id="CHEBI:29035"/>
    </cofactor>
    <text evidence="8">Divalent metal cations. Mg(2+) or Mn(2+).</text>
</comment>
<comment type="catalytic activity">
    <reaction evidence="7">
        <text>a 5'-end NAD(+)-phospho-ribonucleoside in mRNA + H2O = a 5'-end phospho-adenosine-phospho-ribonucleoside in mRNA + beta-nicotinamide D-ribonucleotide + 2 H(+)</text>
        <dbReference type="Rhea" id="RHEA:60876"/>
        <dbReference type="Rhea" id="RHEA-COMP:15698"/>
        <dbReference type="Rhea" id="RHEA-COMP:15719"/>
        <dbReference type="ChEBI" id="CHEBI:14649"/>
        <dbReference type="ChEBI" id="CHEBI:15377"/>
        <dbReference type="ChEBI" id="CHEBI:15378"/>
        <dbReference type="ChEBI" id="CHEBI:144029"/>
        <dbReference type="ChEBI" id="CHEBI:144051"/>
    </reaction>
    <physiologicalReaction direction="left-to-right" evidence="7">
        <dbReference type="Rhea" id="RHEA:60877"/>
    </physiologicalReaction>
</comment>
<dbReference type="Pfam" id="PF09296">
    <property type="entry name" value="NUDIX-like"/>
    <property type="match status" value="1"/>
</dbReference>
<feature type="binding site" evidence="8">
    <location>
        <position position="81"/>
    </location>
    <ligand>
        <name>substrate</name>
    </ligand>
</feature>
<comment type="subunit">
    <text evidence="8">Homodimer.</text>
</comment>
<feature type="binding site" evidence="8">
    <location>
        <position position="191"/>
    </location>
    <ligand>
        <name>a divalent metal cation</name>
        <dbReference type="ChEBI" id="CHEBI:60240"/>
        <label>3</label>
    </ligand>
</feature>
<comment type="function">
    <text evidence="8">mRNA decapping enzyme that specifically removes the nicotinamide adenine dinucleotide (NAD) cap from a subset of mRNAs by hydrolyzing the diphosphate linkage to produce nicotinamide mononucleotide (NMN) and 5' monophosphate mRNA. The NAD-cap is present at the 5'-end of some mRNAs and stabilizes RNA against 5'-processing. Has preference for mRNAs with a 5'-end purine. Catalyzes the hydrolysis of a broad range of dinucleotide pyrophosphates.</text>
</comment>
<feature type="binding site" evidence="8">
    <location>
        <position position="137"/>
    </location>
    <ligand>
        <name>substrate</name>
    </ligand>
</feature>
<dbReference type="InterPro" id="IPR015376">
    <property type="entry name" value="Znr_NADH_PPase"/>
</dbReference>
<evidence type="ECO:0000313" key="11">
    <source>
        <dbReference type="Proteomes" id="UP001056201"/>
    </source>
</evidence>
<dbReference type="SUPFAM" id="SSF55811">
    <property type="entry name" value="Nudix"/>
    <property type="match status" value="2"/>
</dbReference>
<dbReference type="EC" id="3.6.1.-" evidence="8"/>
<dbReference type="PROSITE" id="PS51462">
    <property type="entry name" value="NUDIX"/>
    <property type="match status" value="1"/>
</dbReference>
<dbReference type="PANTHER" id="PTHR42904:SF6">
    <property type="entry name" value="NAD-CAPPED RNA HYDROLASE NUDT12"/>
    <property type="match status" value="1"/>
</dbReference>
<sequence>MHFTPDHRPPQQPTPLAWHFAFVDRQLLLPEDEGQPLQPGQPTDWPAEAATRHYLGRLQDHDVWTLTLPEVPAGWRRVPLRAAMMQFDAPLLALAGRAAQVLEWDRTHRHCGVCGTPTELQAGERARVCPACGHAAYPRISPAMMALVWRPGELLLARAPHFAPGMYSALAGFVEPGESLEDCVRREVAEEVGVRVKNLRYFGSQSWPFPHSLMVAFTAEWDGGEIVPQPEEIEHAAWYPLDALPGIPPRFSIAGHLIRDWVARLAGEGTP</sequence>
<feature type="binding site" evidence="8">
    <location>
        <position position="129"/>
    </location>
    <ligand>
        <name>Zn(2+)</name>
        <dbReference type="ChEBI" id="CHEBI:29105"/>
    </ligand>
</feature>
<keyword evidence="5 8" id="KW-0520">NAD</keyword>
<feature type="binding site" evidence="8">
    <location>
        <position position="111"/>
    </location>
    <ligand>
        <name>Zn(2+)</name>
        <dbReference type="ChEBI" id="CHEBI:29105"/>
    </ligand>
</feature>
<gene>
    <name evidence="8 10" type="primary">nudC</name>
    <name evidence="10" type="ORF">MW290_26150</name>
</gene>
<organism evidence="10 11">
    <name type="scientific">Aquincola tertiaricarbonis</name>
    <dbReference type="NCBI Taxonomy" id="391953"/>
    <lineage>
        <taxon>Bacteria</taxon>
        <taxon>Pseudomonadati</taxon>
        <taxon>Pseudomonadota</taxon>
        <taxon>Betaproteobacteria</taxon>
        <taxon>Burkholderiales</taxon>
        <taxon>Sphaerotilaceae</taxon>
        <taxon>Aquincola</taxon>
    </lineage>
</organism>
<dbReference type="InterPro" id="IPR015375">
    <property type="entry name" value="NADH_PPase-like_N"/>
</dbReference>
<dbReference type="CDD" id="cd03429">
    <property type="entry name" value="NUDIX_NADH_pyrophosphatase_Nudt13"/>
    <property type="match status" value="1"/>
</dbReference>
<feature type="domain" description="Nudix hydrolase" evidence="9">
    <location>
        <begin position="138"/>
        <end position="264"/>
    </location>
</feature>
<evidence type="ECO:0000256" key="5">
    <source>
        <dbReference type="ARBA" id="ARBA00023027"/>
    </source>
</evidence>
<dbReference type="Proteomes" id="UP001056201">
    <property type="component" value="Chromosome 2"/>
</dbReference>
<dbReference type="Gene3D" id="3.90.79.20">
    <property type="match status" value="1"/>
</dbReference>
<dbReference type="GO" id="GO:0016787">
    <property type="term" value="F:hydrolase activity"/>
    <property type="evidence" value="ECO:0007669"/>
    <property type="project" value="UniProtKB-KW"/>
</dbReference>
<dbReference type="EC" id="3.6.1.22" evidence="8"/>
<feature type="binding site" evidence="8">
    <location>
        <begin position="205"/>
        <end position="212"/>
    </location>
    <ligand>
        <name>substrate</name>
    </ligand>
</feature>
<keyword evidence="2 8" id="KW-0479">Metal-binding</keyword>
<feature type="short sequence motif" description="Nudix box" evidence="8">
    <location>
        <begin position="172"/>
        <end position="193"/>
    </location>
</feature>
<evidence type="ECO:0000256" key="7">
    <source>
        <dbReference type="ARBA" id="ARBA00023679"/>
    </source>
</evidence>
<evidence type="ECO:0000259" key="9">
    <source>
        <dbReference type="PROSITE" id="PS51462"/>
    </source>
</evidence>
<evidence type="ECO:0000256" key="6">
    <source>
        <dbReference type="ARBA" id="ARBA00023211"/>
    </source>
</evidence>
<dbReference type="Gene3D" id="3.90.79.10">
    <property type="entry name" value="Nucleoside Triphosphate Pyrophosphohydrolase"/>
    <property type="match status" value="1"/>
</dbReference>
<keyword evidence="11" id="KW-1185">Reference proteome</keyword>
<reference evidence="10" key="1">
    <citation type="submission" date="2022-05" db="EMBL/GenBank/DDBJ databases">
        <title>An RpoN-dependent PEP-CTERM gene is involved in floc formation of an Aquincola tertiaricarbonis strain.</title>
        <authorList>
            <person name="Qiu D."/>
            <person name="Xia M."/>
        </authorList>
    </citation>
    <scope>NUCLEOTIDE SEQUENCE</scope>
    <source>
        <strain evidence="10">RN12</strain>
    </source>
</reference>
<feature type="binding site" evidence="8">
    <location>
        <position position="187"/>
    </location>
    <ligand>
        <name>a divalent metal cation</name>
        <dbReference type="ChEBI" id="CHEBI:60240"/>
        <label>2</label>
    </ligand>
</feature>
<feature type="binding site" evidence="8">
    <location>
        <position position="171"/>
    </location>
    <ligand>
        <name>a divalent metal cation</name>
        <dbReference type="ChEBI" id="CHEBI:60240"/>
        <label>1</label>
    </ligand>
</feature>
<dbReference type="InterPro" id="IPR022925">
    <property type="entry name" value="RNA_Hydrolase_NudC"/>
</dbReference>
<feature type="binding site" evidence="8">
    <location>
        <position position="114"/>
    </location>
    <ligand>
        <name>Zn(2+)</name>
        <dbReference type="ChEBI" id="CHEBI:29105"/>
    </ligand>
</feature>
<keyword evidence="3 8" id="KW-0378">Hydrolase</keyword>
<keyword evidence="8" id="KW-0862">Zinc</keyword>
<comment type="catalytic activity">
    <reaction evidence="8">
        <text>NADH + H2O = reduced beta-nicotinamide D-ribonucleotide + AMP + 2 H(+)</text>
        <dbReference type="Rhea" id="RHEA:48868"/>
        <dbReference type="ChEBI" id="CHEBI:15377"/>
        <dbReference type="ChEBI" id="CHEBI:15378"/>
        <dbReference type="ChEBI" id="CHEBI:57945"/>
        <dbReference type="ChEBI" id="CHEBI:90832"/>
        <dbReference type="ChEBI" id="CHEBI:456215"/>
        <dbReference type="EC" id="3.6.1.22"/>
    </reaction>
</comment>
<dbReference type="HAMAP" id="MF_00297">
    <property type="entry name" value="Nudix_NudC"/>
    <property type="match status" value="1"/>
</dbReference>
<comment type="caution">
    <text evidence="8">Lacks conserved residue(s) required for the propagation of feature annotation.</text>
</comment>
<dbReference type="InterPro" id="IPR000086">
    <property type="entry name" value="NUDIX_hydrolase_dom"/>
</dbReference>
<dbReference type="Pfam" id="PF00293">
    <property type="entry name" value="NUDIX"/>
    <property type="match status" value="1"/>
</dbReference>
<accession>A0ABY4S6M3</accession>
<keyword evidence="4 8" id="KW-0460">Magnesium</keyword>
<dbReference type="InterPro" id="IPR015797">
    <property type="entry name" value="NUDIX_hydrolase-like_dom_sf"/>
</dbReference>
<feature type="binding site" evidence="8">
    <location>
        <position position="132"/>
    </location>
    <ligand>
        <name>Zn(2+)</name>
        <dbReference type="ChEBI" id="CHEBI:29105"/>
    </ligand>
</feature>
<feature type="binding site" evidence="8">
    <location>
        <position position="187"/>
    </location>
    <ligand>
        <name>a divalent metal cation</name>
        <dbReference type="ChEBI" id="CHEBI:60240"/>
        <label>3</label>
    </ligand>
</feature>
<feature type="binding site" evidence="8">
    <location>
        <position position="232"/>
    </location>
    <ligand>
        <name>a divalent metal cation</name>
        <dbReference type="ChEBI" id="CHEBI:60240"/>
        <label>1</label>
    </ligand>
</feature>
<dbReference type="EMBL" id="CP097636">
    <property type="protein sequence ID" value="URI09053.1"/>
    <property type="molecule type" value="Genomic_DNA"/>
</dbReference>
<feature type="binding site" evidence="8">
    <location>
        <position position="191"/>
    </location>
    <ligand>
        <name>a divalent metal cation</name>
        <dbReference type="ChEBI" id="CHEBI:60240"/>
        <label>1</label>
    </ligand>
</feature>
<comment type="similarity">
    <text evidence="1 8">Belongs to the Nudix hydrolase family. NudC subfamily.</text>
</comment>
<feature type="binding site" evidence="8">
    <location>
        <position position="254"/>
    </location>
    <ligand>
        <name>substrate</name>
    </ligand>
</feature>
<dbReference type="PANTHER" id="PTHR42904">
    <property type="entry name" value="NUDIX HYDROLASE, NUDC SUBFAMILY"/>
    <property type="match status" value="1"/>
</dbReference>
<name>A0ABY4S6M3_AQUTE</name>
<keyword evidence="6 8" id="KW-0464">Manganese</keyword>
<comment type="cofactor">
    <cofactor evidence="8">
        <name>Zn(2+)</name>
        <dbReference type="ChEBI" id="CHEBI:29105"/>
    </cofactor>
    <text evidence="8">Binds 1 zinc ion per subunit.</text>
</comment>
<dbReference type="NCBIfam" id="NF001299">
    <property type="entry name" value="PRK00241.1"/>
    <property type="match status" value="1"/>
</dbReference>
<evidence type="ECO:0000256" key="2">
    <source>
        <dbReference type="ARBA" id="ARBA00022723"/>
    </source>
</evidence>
<dbReference type="InterPro" id="IPR050241">
    <property type="entry name" value="NAD-cap_RNA_hydrolase_NudC"/>
</dbReference>
<dbReference type="RefSeq" id="WP_250197270.1">
    <property type="nucleotide sequence ID" value="NZ_CP097636.1"/>
</dbReference>
<proteinExistence type="inferred from homology"/>
<feature type="binding site" evidence="8">
    <location>
        <position position="124"/>
    </location>
    <ligand>
        <name>substrate</name>
    </ligand>
</feature>
<comment type="catalytic activity">
    <reaction evidence="8">
        <text>NAD(+) + H2O = beta-nicotinamide D-ribonucleotide + AMP + 2 H(+)</text>
        <dbReference type="Rhea" id="RHEA:11800"/>
        <dbReference type="ChEBI" id="CHEBI:14649"/>
        <dbReference type="ChEBI" id="CHEBI:15377"/>
        <dbReference type="ChEBI" id="CHEBI:15378"/>
        <dbReference type="ChEBI" id="CHEBI:57540"/>
        <dbReference type="ChEBI" id="CHEBI:456215"/>
        <dbReference type="EC" id="3.6.1.22"/>
    </reaction>
</comment>
<evidence type="ECO:0000256" key="1">
    <source>
        <dbReference type="ARBA" id="ARBA00009595"/>
    </source>
</evidence>
<evidence type="ECO:0000256" key="3">
    <source>
        <dbReference type="ARBA" id="ARBA00022801"/>
    </source>
</evidence>
<dbReference type="PROSITE" id="PS00893">
    <property type="entry name" value="NUDIX_BOX"/>
    <property type="match status" value="1"/>
</dbReference>
<evidence type="ECO:0000256" key="8">
    <source>
        <dbReference type="HAMAP-Rule" id="MF_00297"/>
    </source>
</evidence>
<evidence type="ECO:0000313" key="10">
    <source>
        <dbReference type="EMBL" id="URI09053.1"/>
    </source>
</evidence>
<feature type="binding site" evidence="8">
    <location>
        <position position="232"/>
    </location>
    <ligand>
        <name>a divalent metal cation</name>
        <dbReference type="ChEBI" id="CHEBI:60240"/>
        <label>3</label>
    </ligand>
</feature>
<dbReference type="InterPro" id="IPR049734">
    <property type="entry name" value="NudC-like_C"/>
</dbReference>
<evidence type="ECO:0000256" key="4">
    <source>
        <dbReference type="ARBA" id="ARBA00022842"/>
    </source>
</evidence>